<dbReference type="PANTHER" id="PTHR30572:SF4">
    <property type="entry name" value="ABC TRANSPORTER PERMEASE YTRF"/>
    <property type="match status" value="1"/>
</dbReference>
<feature type="domain" description="MacB-like periplasmic core" evidence="9">
    <location>
        <begin position="20"/>
        <end position="204"/>
    </location>
</feature>
<evidence type="ECO:0000256" key="1">
    <source>
        <dbReference type="ARBA" id="ARBA00004651"/>
    </source>
</evidence>
<dbReference type="InterPro" id="IPR050250">
    <property type="entry name" value="Macrolide_Exporter_MacB"/>
</dbReference>
<dbReference type="Proteomes" id="UP001314796">
    <property type="component" value="Unassembled WGS sequence"/>
</dbReference>
<accession>A0ABS2NLZ4</accession>
<evidence type="ECO:0000256" key="3">
    <source>
        <dbReference type="ARBA" id="ARBA00022692"/>
    </source>
</evidence>
<proteinExistence type="inferred from homology"/>
<evidence type="ECO:0000256" key="7">
    <source>
        <dbReference type="SAM" id="Phobius"/>
    </source>
</evidence>
<evidence type="ECO:0000256" key="6">
    <source>
        <dbReference type="ARBA" id="ARBA00038076"/>
    </source>
</evidence>
<evidence type="ECO:0000256" key="4">
    <source>
        <dbReference type="ARBA" id="ARBA00022989"/>
    </source>
</evidence>
<feature type="transmembrane region" description="Helical" evidence="7">
    <location>
        <begin position="258"/>
        <end position="280"/>
    </location>
</feature>
<dbReference type="InterPro" id="IPR003838">
    <property type="entry name" value="ABC3_permease_C"/>
</dbReference>
<comment type="caution">
    <text evidence="10">The sequence shown here is derived from an EMBL/GenBank/DDBJ whole genome shotgun (WGS) entry which is preliminary data.</text>
</comment>
<dbReference type="RefSeq" id="WP_204400232.1">
    <property type="nucleotide sequence ID" value="NZ_JAFBEE010000002.1"/>
</dbReference>
<comment type="similarity">
    <text evidence="6">Belongs to the ABC-4 integral membrane protein family.</text>
</comment>
<keyword evidence="5 7" id="KW-0472">Membrane</keyword>
<dbReference type="Pfam" id="PF12704">
    <property type="entry name" value="MacB_PCD"/>
    <property type="match status" value="1"/>
</dbReference>
<keyword evidence="4 7" id="KW-1133">Transmembrane helix</keyword>
<protein>
    <submittedName>
        <fullName evidence="10">ABC-type antimicrobial peptide transport system permease subunit</fullName>
    </submittedName>
</protein>
<evidence type="ECO:0000256" key="2">
    <source>
        <dbReference type="ARBA" id="ARBA00022475"/>
    </source>
</evidence>
<feature type="transmembrane region" description="Helical" evidence="7">
    <location>
        <begin position="347"/>
        <end position="369"/>
    </location>
</feature>
<gene>
    <name evidence="10" type="ORF">JOC73_000457</name>
</gene>
<organism evidence="10 11">
    <name type="scientific">Alkaliphilus hydrothermalis</name>
    <dbReference type="NCBI Taxonomy" id="1482730"/>
    <lineage>
        <taxon>Bacteria</taxon>
        <taxon>Bacillati</taxon>
        <taxon>Bacillota</taxon>
        <taxon>Clostridia</taxon>
        <taxon>Peptostreptococcales</taxon>
        <taxon>Natronincolaceae</taxon>
        <taxon>Alkaliphilus</taxon>
    </lineage>
</organism>
<sequence>MFQKVFINIFFEKRRTLVAFMSIIIILLMYIGVQTVFYIKESNNLNVPDVTMSGRGDEDGEIRFKLYKEVLGLSKELDELLEEKSTVYSITARNILTVDGIQEVEKINYWIYGVSDSFFEQELKDSLKEGALPQKGMKEIIIGSYTARKYNAKVGELIDLPITLKEQVNQNDLSQYKVVGILNDNISYFRGALFISKETFKKHNPDWAEAENMVFAYFNNSSNEVYEEMLDNNPLISKYNIGSISNNYIQKQNSMTNILINALMTFGISCIILFLLISYIMKGISKKIGLLKALGISDKYINKVFIGGMGLFMLLSLLTSLAGVFAINKYLNYSFSKFLGYKVVFYIFNMNVVGVLSGVVLLLFIITFFTTRLTSSRISPRDAMLKV</sequence>
<evidence type="ECO:0000313" key="10">
    <source>
        <dbReference type="EMBL" id="MBM7613948.1"/>
    </source>
</evidence>
<name>A0ABS2NLZ4_9FIRM</name>
<reference evidence="10 11" key="1">
    <citation type="submission" date="2021-01" db="EMBL/GenBank/DDBJ databases">
        <title>Genomic Encyclopedia of Type Strains, Phase IV (KMG-IV): sequencing the most valuable type-strain genomes for metagenomic binning, comparative biology and taxonomic classification.</title>
        <authorList>
            <person name="Goeker M."/>
        </authorList>
    </citation>
    <scope>NUCLEOTIDE SEQUENCE [LARGE SCALE GENOMIC DNA]</scope>
    <source>
        <strain evidence="10 11">DSM 25890</strain>
    </source>
</reference>
<dbReference type="Pfam" id="PF02687">
    <property type="entry name" value="FtsX"/>
    <property type="match status" value="1"/>
</dbReference>
<evidence type="ECO:0000313" key="11">
    <source>
        <dbReference type="Proteomes" id="UP001314796"/>
    </source>
</evidence>
<feature type="domain" description="ABC3 transporter permease C-terminal" evidence="8">
    <location>
        <begin position="262"/>
        <end position="378"/>
    </location>
</feature>
<dbReference type="InterPro" id="IPR025857">
    <property type="entry name" value="MacB_PCD"/>
</dbReference>
<comment type="subcellular location">
    <subcellularLocation>
        <location evidence="1">Cell membrane</location>
        <topology evidence="1">Multi-pass membrane protein</topology>
    </subcellularLocation>
</comment>
<evidence type="ECO:0000259" key="8">
    <source>
        <dbReference type="Pfam" id="PF02687"/>
    </source>
</evidence>
<evidence type="ECO:0000256" key="5">
    <source>
        <dbReference type="ARBA" id="ARBA00023136"/>
    </source>
</evidence>
<evidence type="ECO:0000259" key="9">
    <source>
        <dbReference type="Pfam" id="PF12704"/>
    </source>
</evidence>
<keyword evidence="11" id="KW-1185">Reference proteome</keyword>
<keyword evidence="3 7" id="KW-0812">Transmembrane</keyword>
<keyword evidence="2" id="KW-1003">Cell membrane</keyword>
<dbReference type="PANTHER" id="PTHR30572">
    <property type="entry name" value="MEMBRANE COMPONENT OF TRANSPORTER-RELATED"/>
    <property type="match status" value="1"/>
</dbReference>
<feature type="transmembrane region" description="Helical" evidence="7">
    <location>
        <begin position="300"/>
        <end position="327"/>
    </location>
</feature>
<feature type="transmembrane region" description="Helical" evidence="7">
    <location>
        <begin position="16"/>
        <end position="39"/>
    </location>
</feature>
<dbReference type="EMBL" id="JAFBEE010000002">
    <property type="protein sequence ID" value="MBM7613948.1"/>
    <property type="molecule type" value="Genomic_DNA"/>
</dbReference>